<dbReference type="InterPro" id="IPR007415">
    <property type="entry name" value="Nitrogenase_MoFe_mat_NifZ"/>
</dbReference>
<gene>
    <name evidence="3" type="ORF">EV678_2188</name>
</gene>
<dbReference type="InterPro" id="IPR009727">
    <property type="entry name" value="NifT"/>
</dbReference>
<comment type="similarity">
    <text evidence="1">Belongs to the NifZ family.</text>
</comment>
<evidence type="ECO:0000313" key="3">
    <source>
        <dbReference type="EMBL" id="RZT76313.1"/>
    </source>
</evidence>
<dbReference type="RefSeq" id="WP_014236052.1">
    <property type="nucleotide sequence ID" value="NZ_SHKM01000002.1"/>
</dbReference>
<dbReference type="Proteomes" id="UP000292136">
    <property type="component" value="Unassembled WGS sequence"/>
</dbReference>
<proteinExistence type="inferred from homology"/>
<accession>A0ABY0IM78</accession>
<evidence type="ECO:0000313" key="4">
    <source>
        <dbReference type="Proteomes" id="UP000292136"/>
    </source>
</evidence>
<protein>
    <submittedName>
        <fullName evidence="3">Nitrogen fixation protein NifZ</fullName>
    </submittedName>
</protein>
<dbReference type="InterPro" id="IPR024044">
    <property type="entry name" value="NifT/FixU_barrel-like_dom_sf"/>
</dbReference>
<name>A0ABY0IM78_9RHOO</name>
<comment type="caution">
    <text evidence="3">The sequence shown here is derived from an EMBL/GenBank/DDBJ whole genome shotgun (WGS) entry which is preliminary data.</text>
</comment>
<dbReference type="SUPFAM" id="SSF159203">
    <property type="entry name" value="NifT/FixU-like"/>
    <property type="match status" value="1"/>
</dbReference>
<dbReference type="Pfam" id="PF06988">
    <property type="entry name" value="NifT"/>
    <property type="match status" value="1"/>
</dbReference>
<reference evidence="3 4" key="1">
    <citation type="submission" date="2019-02" db="EMBL/GenBank/DDBJ databases">
        <title>Genomic Encyclopedia of Type Strains, Phase IV (KMG-IV): sequencing the most valuable type-strain genomes for metagenomic binning, comparative biology and taxonomic classification.</title>
        <authorList>
            <person name="Goeker M."/>
        </authorList>
    </citation>
    <scope>NUCLEOTIDE SEQUENCE [LARGE SCALE GENOMIC DNA]</scope>
    <source>
        <strain evidence="3 4">DSM 21223</strain>
    </source>
</reference>
<dbReference type="Pfam" id="PF04319">
    <property type="entry name" value="NifZ"/>
    <property type="match status" value="1"/>
</dbReference>
<sequence length="164" mass="18256">MSARDSDVVELDGPPQFHFGEKVVARKYVKNDGTYPLREIGEVLVHKGDVGYVTSIGTFLQQFYIYGVDFVDRGCLVGMKGREIESLDQVGEGNMKITLRKDKNGNLSVYVPKKDLEQDVVFTEKATLWGGQITLGNGWKLQLPEMAVDTPMPITIEAAKLSEE</sequence>
<dbReference type="Gene3D" id="2.40.50.240">
    <property type="entry name" value="NifT/FixU-like"/>
    <property type="match status" value="1"/>
</dbReference>
<dbReference type="EMBL" id="SHKM01000002">
    <property type="protein sequence ID" value="RZT76313.1"/>
    <property type="molecule type" value="Genomic_DNA"/>
</dbReference>
<keyword evidence="4" id="KW-1185">Reference proteome</keyword>
<evidence type="ECO:0000256" key="1">
    <source>
        <dbReference type="ARBA" id="ARBA00008027"/>
    </source>
</evidence>
<keyword evidence="2" id="KW-0535">Nitrogen fixation</keyword>
<dbReference type="NCBIfam" id="TIGR02934">
    <property type="entry name" value="nifT_nitrog"/>
    <property type="match status" value="1"/>
</dbReference>
<evidence type="ECO:0000256" key="2">
    <source>
        <dbReference type="ARBA" id="ARBA00023231"/>
    </source>
</evidence>
<organism evidence="3 4">
    <name type="scientific">Azospira oryzae</name>
    <dbReference type="NCBI Taxonomy" id="146939"/>
    <lineage>
        <taxon>Bacteria</taxon>
        <taxon>Pseudomonadati</taxon>
        <taxon>Pseudomonadota</taxon>
        <taxon>Betaproteobacteria</taxon>
        <taxon>Rhodocyclales</taxon>
        <taxon>Rhodocyclaceae</taxon>
        <taxon>Azospira</taxon>
    </lineage>
</organism>